<feature type="signal peptide" evidence="15">
    <location>
        <begin position="1"/>
        <end position="40"/>
    </location>
</feature>
<comment type="similarity">
    <text evidence="12 14">Belongs to the TonB-dependent receptor family.</text>
</comment>
<feature type="chain" id="PRO_5046360662" evidence="15">
    <location>
        <begin position="41"/>
        <end position="766"/>
    </location>
</feature>
<sequence>MTLESQHPNFIETRRARTIRARLISAGSAMALALGGGAYAQSDEIVVTAQKREQTLQEVPISISVVDGGDIKDQGIFSILDLSINMPGVSVFDSGTINVALIRGVGTEGNLGFEQSVGFFLDDIYLSRSRLNELIFLDIDRVEVLKGPQGTLFGKNTVAGAINITSKKPTDEFEGYLNGLYEFNHGELLLTGAVSGPISDRVRGRVALRYGSMDGFLTNDATGEKEPQREDVSGRVSLEADVSDNLVASASYQFEVLKEDGNRNQTTQCSAFDQFVLGFLMLPVDDCTPDTHKSSYGDPALFGGVFTKNFKDITAHLGRFQLDWTIPGHTVTAITTYTDMDYDDANDADVTALSALHFEVEEQLEQWTQEIRLTSTDNETVDYIVGAYYQAQHFVNGQDLHVYDPSVPLAVTRVGLFDQETDMIALFAQADLHVTDALTLTGGLRYTHEKKSAMKNQFFAGAGTRAEIPMLTDLGPLGASHTLSDSRTVNKLTPMVGIDYDITDGVMGYFRYSTGFKSGGFDAFGARLTPANFGFDDESVTSYEAGLKTVFAEGRGSFNLALFRSKFDDLQVSIFPGGGGLAIDFIVGNAAKVISQGVEVDAAFTLAEGVRISGAATFLDAEYDEFMNTACYSGQTLADGCVGGVQDISGRPVQYAPDIAANIGLDLRHDITAGLYAAARFELSYSSDYFRTSDLDPGNVEDDATRINARVGLYDGNDRWNIAFVGRNLTNEQTLLFQNDHPAFAGGYYGYIERPRTLAIQTEISF</sequence>
<evidence type="ECO:0000256" key="13">
    <source>
        <dbReference type="PROSITE-ProRule" id="PRU10144"/>
    </source>
</evidence>
<dbReference type="PROSITE" id="PS52016">
    <property type="entry name" value="TONB_DEPENDENT_REC_3"/>
    <property type="match status" value="1"/>
</dbReference>
<dbReference type="Pfam" id="PF00593">
    <property type="entry name" value="TonB_dep_Rec_b-barrel"/>
    <property type="match status" value="1"/>
</dbReference>
<keyword evidence="6 15" id="KW-0732">Signal</keyword>
<dbReference type="RefSeq" id="WP_379878947.1">
    <property type="nucleotide sequence ID" value="NZ_JBHPON010000001.1"/>
</dbReference>
<dbReference type="EMBL" id="JBHPON010000001">
    <property type="protein sequence ID" value="MFC6035623.1"/>
    <property type="molecule type" value="Genomic_DNA"/>
</dbReference>
<evidence type="ECO:0000256" key="7">
    <source>
        <dbReference type="ARBA" id="ARBA00023004"/>
    </source>
</evidence>
<evidence type="ECO:0000256" key="3">
    <source>
        <dbReference type="ARBA" id="ARBA00022452"/>
    </source>
</evidence>
<evidence type="ECO:0000256" key="5">
    <source>
        <dbReference type="ARBA" id="ARBA00022692"/>
    </source>
</evidence>
<evidence type="ECO:0000313" key="18">
    <source>
        <dbReference type="EMBL" id="MFC6035623.1"/>
    </source>
</evidence>
<keyword evidence="3 12" id="KW-1134">Transmembrane beta strand</keyword>
<dbReference type="SUPFAM" id="SSF56935">
    <property type="entry name" value="Porins"/>
    <property type="match status" value="1"/>
</dbReference>
<evidence type="ECO:0000256" key="6">
    <source>
        <dbReference type="ARBA" id="ARBA00022729"/>
    </source>
</evidence>
<evidence type="ECO:0000313" key="19">
    <source>
        <dbReference type="Proteomes" id="UP001596116"/>
    </source>
</evidence>
<keyword evidence="4" id="KW-0410">Iron transport</keyword>
<comment type="subcellular location">
    <subcellularLocation>
        <location evidence="1 12">Cell outer membrane</location>
        <topology evidence="1 12">Multi-pass membrane protein</topology>
    </subcellularLocation>
</comment>
<evidence type="ECO:0000256" key="14">
    <source>
        <dbReference type="RuleBase" id="RU003357"/>
    </source>
</evidence>
<comment type="caution">
    <text evidence="18">The sequence shown here is derived from an EMBL/GenBank/DDBJ whole genome shotgun (WGS) entry which is preliminary data.</text>
</comment>
<evidence type="ECO:0000256" key="9">
    <source>
        <dbReference type="ARBA" id="ARBA00023077"/>
    </source>
</evidence>
<dbReference type="InterPro" id="IPR036942">
    <property type="entry name" value="Beta-barrel_TonB_sf"/>
</dbReference>
<evidence type="ECO:0000259" key="16">
    <source>
        <dbReference type="Pfam" id="PF00593"/>
    </source>
</evidence>
<dbReference type="Pfam" id="PF07715">
    <property type="entry name" value="Plug"/>
    <property type="match status" value="1"/>
</dbReference>
<evidence type="ECO:0000256" key="12">
    <source>
        <dbReference type="PROSITE-ProRule" id="PRU01360"/>
    </source>
</evidence>
<proteinExistence type="inferred from homology"/>
<evidence type="ECO:0000256" key="2">
    <source>
        <dbReference type="ARBA" id="ARBA00022448"/>
    </source>
</evidence>
<name>A0ABW1KU19_9PROT</name>
<protein>
    <submittedName>
        <fullName evidence="18">TonB-dependent receptor</fullName>
    </submittedName>
</protein>
<dbReference type="PANTHER" id="PTHR32552:SF81">
    <property type="entry name" value="TONB-DEPENDENT OUTER MEMBRANE RECEPTOR"/>
    <property type="match status" value="1"/>
</dbReference>
<dbReference type="PANTHER" id="PTHR32552">
    <property type="entry name" value="FERRICHROME IRON RECEPTOR-RELATED"/>
    <property type="match status" value="1"/>
</dbReference>
<keyword evidence="8" id="KW-0406">Ion transport</keyword>
<evidence type="ECO:0000256" key="8">
    <source>
        <dbReference type="ARBA" id="ARBA00023065"/>
    </source>
</evidence>
<keyword evidence="10 12" id="KW-0472">Membrane</keyword>
<evidence type="ECO:0000256" key="15">
    <source>
        <dbReference type="SAM" id="SignalP"/>
    </source>
</evidence>
<evidence type="ECO:0000256" key="4">
    <source>
        <dbReference type="ARBA" id="ARBA00022496"/>
    </source>
</evidence>
<evidence type="ECO:0000256" key="11">
    <source>
        <dbReference type="ARBA" id="ARBA00023237"/>
    </source>
</evidence>
<keyword evidence="7" id="KW-0408">Iron</keyword>
<keyword evidence="11 12" id="KW-0998">Cell outer membrane</keyword>
<keyword evidence="19" id="KW-1185">Reference proteome</keyword>
<feature type="domain" description="TonB-dependent receptor plug" evidence="17">
    <location>
        <begin position="56"/>
        <end position="161"/>
    </location>
</feature>
<keyword evidence="9 14" id="KW-0798">TonB box</keyword>
<dbReference type="Proteomes" id="UP001596116">
    <property type="component" value="Unassembled WGS sequence"/>
</dbReference>
<evidence type="ECO:0000256" key="10">
    <source>
        <dbReference type="ARBA" id="ARBA00023136"/>
    </source>
</evidence>
<dbReference type="InterPro" id="IPR012910">
    <property type="entry name" value="Plug_dom"/>
</dbReference>
<dbReference type="Gene3D" id="2.40.170.20">
    <property type="entry name" value="TonB-dependent receptor, beta-barrel domain"/>
    <property type="match status" value="1"/>
</dbReference>
<feature type="short sequence motif" description="TonB C-terminal box" evidence="13">
    <location>
        <begin position="749"/>
        <end position="766"/>
    </location>
</feature>
<dbReference type="InterPro" id="IPR000531">
    <property type="entry name" value="Beta-barrel_TonB"/>
</dbReference>
<keyword evidence="18" id="KW-0675">Receptor</keyword>
<organism evidence="18 19">
    <name type="scientific">Hyphococcus aureus</name>
    <dbReference type="NCBI Taxonomy" id="2666033"/>
    <lineage>
        <taxon>Bacteria</taxon>
        <taxon>Pseudomonadati</taxon>
        <taxon>Pseudomonadota</taxon>
        <taxon>Alphaproteobacteria</taxon>
        <taxon>Parvularculales</taxon>
        <taxon>Parvularculaceae</taxon>
        <taxon>Hyphococcus</taxon>
    </lineage>
</organism>
<feature type="domain" description="TonB-dependent receptor-like beta-barrel" evidence="16">
    <location>
        <begin position="313"/>
        <end position="729"/>
    </location>
</feature>
<evidence type="ECO:0000256" key="1">
    <source>
        <dbReference type="ARBA" id="ARBA00004571"/>
    </source>
</evidence>
<accession>A0ABW1KU19</accession>
<gene>
    <name evidence="18" type="ORF">ACFMB1_08725</name>
</gene>
<dbReference type="InterPro" id="IPR039426">
    <property type="entry name" value="TonB-dep_rcpt-like"/>
</dbReference>
<keyword evidence="5 12" id="KW-0812">Transmembrane</keyword>
<reference evidence="18 19" key="1">
    <citation type="submission" date="2024-09" db="EMBL/GenBank/DDBJ databases">
        <authorList>
            <person name="Zhang Z.-H."/>
        </authorList>
    </citation>
    <scope>NUCLEOTIDE SEQUENCE [LARGE SCALE GENOMIC DNA]</scope>
    <source>
        <strain evidence="18 19">HHTR114</strain>
    </source>
</reference>
<dbReference type="PROSITE" id="PS01156">
    <property type="entry name" value="TONB_DEPENDENT_REC_2"/>
    <property type="match status" value="1"/>
</dbReference>
<dbReference type="InterPro" id="IPR010917">
    <property type="entry name" value="TonB_rcpt_CS"/>
</dbReference>
<keyword evidence="2 12" id="KW-0813">Transport</keyword>
<evidence type="ECO:0000259" key="17">
    <source>
        <dbReference type="Pfam" id="PF07715"/>
    </source>
</evidence>